<keyword evidence="3" id="KW-1185">Reference proteome</keyword>
<dbReference type="Proteomes" id="UP001153954">
    <property type="component" value="Unassembled WGS sequence"/>
</dbReference>
<sequence>MINNAPENKFKRWFHTDDGTRLTRPPVRNWDVYIPLTRIDAGELSNNNVDTDMEVNNADDSTEELALEDNGDRIMEESQNSDTENFEESRRLDAVTEDTEPEDDKTPQRPRVDNPLEGPSWLLDEPRNEKKSKSLTNFEPDSTTEFEENVDSGVTPGPSRISLHVEKLRGARCEFSPTVRRRRASPPPASPRSPYSPRPRRPSNNGRILKVLVAKMRLDEDEGGSGDVTPPKRPNLETKSPIANKLTPKIDKHPENSPRRQSRDESPRFQIRDMSPSKRLMRFDAPSPNGSTDSRVIVLENRNDLPEPCSSGVSRMNRLDSQDSHNSLNNNHNNSNHNQSNDDTRTNHSIDNRNRLNSQSRDNHTSIDNRNRLNSQSRDNRSVDNSNSRDSRDSDSSGSEMANEGRTRRPRKAVVYKEKPLNR</sequence>
<accession>A0AAU9V021</accession>
<gene>
    <name evidence="2" type="ORF">EEDITHA_LOCUS19399</name>
</gene>
<feature type="compositionally biased region" description="Pro residues" evidence="1">
    <location>
        <begin position="185"/>
        <end position="197"/>
    </location>
</feature>
<feature type="compositionally biased region" description="Basic and acidic residues" evidence="1">
    <location>
        <begin position="361"/>
        <end position="371"/>
    </location>
</feature>
<proteinExistence type="predicted"/>
<dbReference type="AlphaFoldDB" id="A0AAU9V021"/>
<feature type="compositionally biased region" description="Basic and acidic residues" evidence="1">
    <location>
        <begin position="340"/>
        <end position="354"/>
    </location>
</feature>
<evidence type="ECO:0000313" key="2">
    <source>
        <dbReference type="EMBL" id="CAH2105091.1"/>
    </source>
</evidence>
<name>A0AAU9V021_EUPED</name>
<evidence type="ECO:0000313" key="3">
    <source>
        <dbReference type="Proteomes" id="UP001153954"/>
    </source>
</evidence>
<comment type="caution">
    <text evidence="2">The sequence shown here is derived from an EMBL/GenBank/DDBJ whole genome shotgun (WGS) entry which is preliminary data.</text>
</comment>
<organism evidence="2 3">
    <name type="scientific">Euphydryas editha</name>
    <name type="common">Edith's checkerspot</name>
    <dbReference type="NCBI Taxonomy" id="104508"/>
    <lineage>
        <taxon>Eukaryota</taxon>
        <taxon>Metazoa</taxon>
        <taxon>Ecdysozoa</taxon>
        <taxon>Arthropoda</taxon>
        <taxon>Hexapoda</taxon>
        <taxon>Insecta</taxon>
        <taxon>Pterygota</taxon>
        <taxon>Neoptera</taxon>
        <taxon>Endopterygota</taxon>
        <taxon>Lepidoptera</taxon>
        <taxon>Glossata</taxon>
        <taxon>Ditrysia</taxon>
        <taxon>Papilionoidea</taxon>
        <taxon>Nymphalidae</taxon>
        <taxon>Nymphalinae</taxon>
        <taxon>Euphydryas</taxon>
    </lineage>
</organism>
<dbReference type="EMBL" id="CAKOGL010000027">
    <property type="protein sequence ID" value="CAH2105091.1"/>
    <property type="molecule type" value="Genomic_DNA"/>
</dbReference>
<feature type="compositionally biased region" description="Basic and acidic residues" evidence="1">
    <location>
        <begin position="248"/>
        <end position="271"/>
    </location>
</feature>
<feature type="region of interest" description="Disordered" evidence="1">
    <location>
        <begin position="77"/>
        <end position="423"/>
    </location>
</feature>
<reference evidence="2" key="1">
    <citation type="submission" date="2022-03" db="EMBL/GenBank/DDBJ databases">
        <authorList>
            <person name="Tunstrom K."/>
        </authorList>
    </citation>
    <scope>NUCLEOTIDE SEQUENCE</scope>
</reference>
<protein>
    <submittedName>
        <fullName evidence="2">Uncharacterized protein</fullName>
    </submittedName>
</protein>
<feature type="compositionally biased region" description="Basic and acidic residues" evidence="1">
    <location>
        <begin position="378"/>
        <end position="395"/>
    </location>
</feature>
<evidence type="ECO:0000256" key="1">
    <source>
        <dbReference type="SAM" id="MobiDB-lite"/>
    </source>
</evidence>
<feature type="compositionally biased region" description="Low complexity" evidence="1">
    <location>
        <begin position="324"/>
        <end position="339"/>
    </location>
</feature>
<feature type="compositionally biased region" description="Basic and acidic residues" evidence="1">
    <location>
        <begin position="104"/>
        <end position="114"/>
    </location>
</feature>
<feature type="compositionally biased region" description="Basic and acidic residues" evidence="1">
    <location>
        <begin position="163"/>
        <end position="172"/>
    </location>
</feature>